<accession>A0A5D2C5G9</accession>
<dbReference type="InterPro" id="IPR038584">
    <property type="entry name" value="Ribosomal_bL33_sf"/>
</dbReference>
<dbReference type="Proteomes" id="UP000323506">
    <property type="component" value="Chromosome D06"/>
</dbReference>
<dbReference type="GO" id="GO:0003735">
    <property type="term" value="F:structural constituent of ribosome"/>
    <property type="evidence" value="ECO:0007669"/>
    <property type="project" value="InterPro"/>
</dbReference>
<evidence type="ECO:0000313" key="5">
    <source>
        <dbReference type="EMBL" id="TYG64854.1"/>
    </source>
</evidence>
<dbReference type="SUPFAM" id="SSF57829">
    <property type="entry name" value="Zn-binding ribosomal proteins"/>
    <property type="match status" value="1"/>
</dbReference>
<dbReference type="GO" id="GO:0005840">
    <property type="term" value="C:ribosome"/>
    <property type="evidence" value="ECO:0007669"/>
    <property type="project" value="UniProtKB-KW"/>
</dbReference>
<proteinExistence type="inferred from homology"/>
<dbReference type="GO" id="GO:1990904">
    <property type="term" value="C:ribonucleoprotein complex"/>
    <property type="evidence" value="ECO:0007669"/>
    <property type="project" value="UniProtKB-KW"/>
</dbReference>
<dbReference type="Pfam" id="PF00471">
    <property type="entry name" value="Ribosomal_L33"/>
    <property type="match status" value="1"/>
</dbReference>
<evidence type="ECO:0000256" key="2">
    <source>
        <dbReference type="ARBA" id="ARBA00022980"/>
    </source>
</evidence>
<dbReference type="InterPro" id="IPR001705">
    <property type="entry name" value="Ribosomal_bL33"/>
</dbReference>
<dbReference type="GO" id="GO:0006412">
    <property type="term" value="P:translation"/>
    <property type="evidence" value="ECO:0007669"/>
    <property type="project" value="InterPro"/>
</dbReference>
<comment type="similarity">
    <text evidence="1">Belongs to the bacterial ribosomal protein bL33 family.</text>
</comment>
<keyword evidence="3" id="KW-0687">Ribonucleoprotein</keyword>
<dbReference type="InterPro" id="IPR011332">
    <property type="entry name" value="Ribosomal_zn-bd"/>
</dbReference>
<dbReference type="NCBIfam" id="TIGR01023">
    <property type="entry name" value="rpmG_bact"/>
    <property type="match status" value="1"/>
</dbReference>
<reference evidence="5 6" key="1">
    <citation type="submission" date="2019-06" db="EMBL/GenBank/DDBJ databases">
        <title>WGS assembly of Gossypium darwinii.</title>
        <authorList>
            <person name="Chen Z.J."/>
            <person name="Sreedasyam A."/>
            <person name="Ando A."/>
            <person name="Song Q."/>
            <person name="De L."/>
            <person name="Hulse-Kemp A."/>
            <person name="Ding M."/>
            <person name="Ye W."/>
            <person name="Kirkbride R."/>
            <person name="Jenkins J."/>
            <person name="Plott C."/>
            <person name="Lovell J."/>
            <person name="Lin Y.-M."/>
            <person name="Vaughn R."/>
            <person name="Liu B."/>
            <person name="Li W."/>
            <person name="Simpson S."/>
            <person name="Scheffler B."/>
            <person name="Saski C."/>
            <person name="Grover C."/>
            <person name="Hu G."/>
            <person name="Conover J."/>
            <person name="Carlson J."/>
            <person name="Shu S."/>
            <person name="Boston L."/>
            <person name="Williams M."/>
            <person name="Peterson D."/>
            <person name="Mcgee K."/>
            <person name="Jones D."/>
            <person name="Wendel J."/>
            <person name="Stelly D."/>
            <person name="Grimwood J."/>
            <person name="Schmutz J."/>
        </authorList>
    </citation>
    <scope>NUCLEOTIDE SEQUENCE [LARGE SCALE GENOMIC DNA]</scope>
    <source>
        <strain evidence="5">1808015.09</strain>
    </source>
</reference>
<keyword evidence="6" id="KW-1185">Reference proteome</keyword>
<name>A0A5D2C5G9_GOSDA</name>
<dbReference type="Gene3D" id="2.20.28.120">
    <property type="entry name" value="Ribosomal protein L33"/>
    <property type="match status" value="1"/>
</dbReference>
<evidence type="ECO:0000256" key="1">
    <source>
        <dbReference type="ARBA" id="ARBA00007596"/>
    </source>
</evidence>
<dbReference type="AlphaFoldDB" id="A0A5D2C5G9"/>
<keyword evidence="2" id="KW-0689">Ribosomal protein</keyword>
<dbReference type="PANTHER" id="PTHR43168:SF2">
    <property type="entry name" value="LARGE RIBOSOMAL SUBUNIT PROTEIN BL33C"/>
    <property type="match status" value="1"/>
</dbReference>
<dbReference type="EMBL" id="CM017706">
    <property type="protein sequence ID" value="TYG64854.1"/>
    <property type="molecule type" value="Genomic_DNA"/>
</dbReference>
<evidence type="ECO:0000256" key="3">
    <source>
        <dbReference type="ARBA" id="ARBA00023274"/>
    </source>
</evidence>
<organism evidence="5 6">
    <name type="scientific">Gossypium darwinii</name>
    <name type="common">Darwin's cotton</name>
    <name type="synonym">Gossypium barbadense var. darwinii</name>
    <dbReference type="NCBI Taxonomy" id="34276"/>
    <lineage>
        <taxon>Eukaryota</taxon>
        <taxon>Viridiplantae</taxon>
        <taxon>Streptophyta</taxon>
        <taxon>Embryophyta</taxon>
        <taxon>Tracheophyta</taxon>
        <taxon>Spermatophyta</taxon>
        <taxon>Magnoliopsida</taxon>
        <taxon>eudicotyledons</taxon>
        <taxon>Gunneridae</taxon>
        <taxon>Pentapetalae</taxon>
        <taxon>rosids</taxon>
        <taxon>malvids</taxon>
        <taxon>Malvales</taxon>
        <taxon>Malvaceae</taxon>
        <taxon>Malvoideae</taxon>
        <taxon>Gossypium</taxon>
    </lineage>
</organism>
<evidence type="ECO:0000313" key="6">
    <source>
        <dbReference type="Proteomes" id="UP000323506"/>
    </source>
</evidence>
<dbReference type="PANTHER" id="PTHR43168">
    <property type="entry name" value="50S RIBOSOMAL PROTEIN L33, CHLOROPLASTIC"/>
    <property type="match status" value="1"/>
</dbReference>
<evidence type="ECO:0000256" key="4">
    <source>
        <dbReference type="ARBA" id="ARBA00035429"/>
    </source>
</evidence>
<dbReference type="GO" id="GO:0005737">
    <property type="term" value="C:cytoplasm"/>
    <property type="evidence" value="ECO:0007669"/>
    <property type="project" value="UniProtKB-ARBA"/>
</dbReference>
<protein>
    <recommendedName>
        <fullName evidence="4">50S ribosomal protein L33, chloroplastic</fullName>
    </recommendedName>
</protein>
<sequence length="54" mass="6261">MAKSKDVRVTIILEYTNCVRNSITNESTGISSRLELKKCCPYCYKHTIHNEIKK</sequence>
<gene>
    <name evidence="5" type="ORF">ES288_D06G140100v1</name>
</gene>